<dbReference type="EMBL" id="CP045700">
    <property type="protein sequence ID" value="QGA66685.1"/>
    <property type="molecule type" value="Genomic_DNA"/>
</dbReference>
<dbReference type="AlphaFoldDB" id="A0A5Q0TKR2"/>
<evidence type="ECO:0000313" key="3">
    <source>
        <dbReference type="Proteomes" id="UP000348942"/>
    </source>
</evidence>
<proteinExistence type="predicted"/>
<evidence type="ECO:0000256" key="1">
    <source>
        <dbReference type="SAM" id="Phobius"/>
    </source>
</evidence>
<accession>A0A5Q0TKR2</accession>
<gene>
    <name evidence="2" type="ORF">GFB47_14910</name>
</gene>
<evidence type="ECO:0008006" key="4">
    <source>
        <dbReference type="Google" id="ProtNLM"/>
    </source>
</evidence>
<evidence type="ECO:0000313" key="2">
    <source>
        <dbReference type="EMBL" id="QGA66685.1"/>
    </source>
</evidence>
<reference evidence="2 3" key="1">
    <citation type="submission" date="2019-10" db="EMBL/GenBank/DDBJ databases">
        <title>Vibrio sp. nov., isolated from Coralline algae surface.</title>
        <authorList>
            <person name="Geng Y."/>
            <person name="Zhang X."/>
        </authorList>
    </citation>
    <scope>NUCLEOTIDE SEQUENCE [LARGE SCALE GENOMIC DNA]</scope>
    <source>
        <strain evidence="2 3">SM1977</strain>
    </source>
</reference>
<organism evidence="2 3">
    <name type="scientific">Vibrio algicola</name>
    <dbReference type="NCBI Taxonomy" id="2662262"/>
    <lineage>
        <taxon>Bacteria</taxon>
        <taxon>Pseudomonadati</taxon>
        <taxon>Pseudomonadota</taxon>
        <taxon>Gammaproteobacteria</taxon>
        <taxon>Vibrionales</taxon>
        <taxon>Vibrionaceae</taxon>
        <taxon>Vibrio</taxon>
    </lineage>
</organism>
<dbReference type="Proteomes" id="UP000348942">
    <property type="component" value="Chromosome 2"/>
</dbReference>
<keyword evidence="1" id="KW-0472">Membrane</keyword>
<keyword evidence="1" id="KW-0812">Transmembrane</keyword>
<protein>
    <recommendedName>
        <fullName evidence="4">3-phosphoshikimate 1-carboxyvinyltransferase</fullName>
    </recommendedName>
</protein>
<feature type="transmembrane region" description="Helical" evidence="1">
    <location>
        <begin position="86"/>
        <end position="113"/>
    </location>
</feature>
<dbReference type="RefSeq" id="WP_153448818.1">
    <property type="nucleotide sequence ID" value="NZ_CP045700.1"/>
</dbReference>
<keyword evidence="1" id="KW-1133">Transmembrane helix</keyword>
<name>A0A5Q0TKR2_9VIBR</name>
<sequence length="139" mass="16388">MNSNKKYTEEQWTIIDRVFKAIPDEVCQSFDSQQREAIERSIAINNAVSNHIIDFRPVIKLGRWRYYVVFLFGKDRRKNSRRSTSLSLFIKTLLILSFFLFLFAAAVLIMYLIKSALGIDIFSHFSFGVWDYFKAHFLS</sequence>
<keyword evidence="3" id="KW-1185">Reference proteome</keyword>